<dbReference type="OMA" id="DECHTAM"/>
<dbReference type="Gene3D" id="3.40.50.300">
    <property type="entry name" value="P-loop containing nucleotide triphosphate hydrolases"/>
    <property type="match status" value="2"/>
</dbReference>
<dbReference type="GO" id="GO:0003676">
    <property type="term" value="F:nucleic acid binding"/>
    <property type="evidence" value="ECO:0007669"/>
    <property type="project" value="InterPro"/>
</dbReference>
<dbReference type="GO" id="GO:0006260">
    <property type="term" value="P:DNA replication"/>
    <property type="evidence" value="ECO:0000318"/>
    <property type="project" value="GO_Central"/>
</dbReference>
<evidence type="ECO:0000256" key="6">
    <source>
        <dbReference type="SAM" id="MobiDB-lite"/>
    </source>
</evidence>
<dbReference type="GO" id="GO:0005737">
    <property type="term" value="C:cytoplasm"/>
    <property type="evidence" value="ECO:0000318"/>
    <property type="project" value="GO_Central"/>
</dbReference>
<evidence type="ECO:0000256" key="1">
    <source>
        <dbReference type="ARBA" id="ARBA00005446"/>
    </source>
</evidence>
<evidence type="ECO:0000313" key="9">
    <source>
        <dbReference type="EMBL" id="CBF76095.1"/>
    </source>
</evidence>
<keyword evidence="2" id="KW-0547">Nucleotide-binding</keyword>
<dbReference type="PANTHER" id="PTHR13710">
    <property type="entry name" value="DNA HELICASE RECQ FAMILY MEMBER"/>
    <property type="match status" value="1"/>
</dbReference>
<dbReference type="PROSITE" id="PS51194">
    <property type="entry name" value="HELICASE_CTER"/>
    <property type="match status" value="1"/>
</dbReference>
<proteinExistence type="inferred from homology"/>
<dbReference type="GO" id="GO:0043138">
    <property type="term" value="F:3'-5' DNA helicase activity"/>
    <property type="evidence" value="ECO:0000318"/>
    <property type="project" value="GO_Central"/>
</dbReference>
<comment type="catalytic activity">
    <reaction evidence="4">
        <text>Couples ATP hydrolysis with the unwinding of duplex DNA by translocating in the 3'-5' direction.</text>
        <dbReference type="EC" id="5.6.2.4"/>
    </reaction>
</comment>
<reference evidence="10" key="1">
    <citation type="journal article" date="2005" name="Nature">
        <title>Sequencing of Aspergillus nidulans and comparative analysis with A. fumigatus and A. oryzae.</title>
        <authorList>
            <person name="Galagan J.E."/>
            <person name="Calvo S.E."/>
            <person name="Cuomo C."/>
            <person name="Ma L.J."/>
            <person name="Wortman J.R."/>
            <person name="Batzoglou S."/>
            <person name="Lee S.I."/>
            <person name="Basturkmen M."/>
            <person name="Spevak C.C."/>
            <person name="Clutterbuck J."/>
            <person name="Kapitonov V."/>
            <person name="Jurka J."/>
            <person name="Scazzocchio C."/>
            <person name="Farman M."/>
            <person name="Butler J."/>
            <person name="Purcell S."/>
            <person name="Harris S."/>
            <person name="Braus G.H."/>
            <person name="Draht O."/>
            <person name="Busch S."/>
            <person name="D'Enfert C."/>
            <person name="Bouchier C."/>
            <person name="Goldman G.H."/>
            <person name="Bell-Pedersen D."/>
            <person name="Griffiths-Jones S."/>
            <person name="Doonan J.H."/>
            <person name="Yu J."/>
            <person name="Vienken K."/>
            <person name="Pain A."/>
            <person name="Freitag M."/>
            <person name="Selker E.U."/>
            <person name="Archer D.B."/>
            <person name="Penalva M.A."/>
            <person name="Oakley B.R."/>
            <person name="Momany M."/>
            <person name="Tanaka T."/>
            <person name="Kumagai T."/>
            <person name="Asai K."/>
            <person name="Machida M."/>
            <person name="Nierman W.C."/>
            <person name="Denning D.W."/>
            <person name="Caddick M."/>
            <person name="Hynes M."/>
            <person name="Paoletti M."/>
            <person name="Fischer R."/>
            <person name="Miller B."/>
            <person name="Dyer P."/>
            <person name="Sachs M.S."/>
            <person name="Osmani S.A."/>
            <person name="Birren B.W."/>
        </authorList>
    </citation>
    <scope>NUCLEOTIDE SEQUENCE [LARGE SCALE GENOMIC DNA]</scope>
    <source>
        <strain evidence="10">FGSC A4 / ATCC 38163 / CBS 112.46 / NRRL 194 / M139</strain>
    </source>
</reference>
<gene>
    <name evidence="9" type="ORF">ANIA_05092</name>
</gene>
<dbReference type="GO" id="GO:0005524">
    <property type="term" value="F:ATP binding"/>
    <property type="evidence" value="ECO:0007669"/>
    <property type="project" value="UniProtKB-KW"/>
</dbReference>
<evidence type="ECO:0000256" key="3">
    <source>
        <dbReference type="ARBA" id="ARBA00022840"/>
    </source>
</evidence>
<dbReference type="InterPro" id="IPR022698">
    <property type="entry name" value="OrsD"/>
</dbReference>
<dbReference type="InterPro" id="IPR011545">
    <property type="entry name" value="DEAD/DEAH_box_helicase_dom"/>
</dbReference>
<evidence type="ECO:0000256" key="4">
    <source>
        <dbReference type="ARBA" id="ARBA00034617"/>
    </source>
</evidence>
<dbReference type="PANTHER" id="PTHR13710:SF154">
    <property type="entry name" value="RECQ HELICASE, PUTATIVE (AFU_ORTHOLOGUE AFUA_6G14720)-RELATED"/>
    <property type="match status" value="1"/>
</dbReference>
<evidence type="ECO:0000256" key="5">
    <source>
        <dbReference type="ARBA" id="ARBA00034808"/>
    </source>
</evidence>
<dbReference type="KEGG" id="ani:ANIA_05092"/>
<dbReference type="PROSITE" id="PS51192">
    <property type="entry name" value="HELICASE_ATP_BIND_1"/>
    <property type="match status" value="1"/>
</dbReference>
<comment type="similarity">
    <text evidence="1">Belongs to the helicase family. RecQ subfamily.</text>
</comment>
<dbReference type="EC" id="5.6.2.4" evidence="5"/>
<dbReference type="Pfam" id="PF12013">
    <property type="entry name" value="OrsD"/>
    <property type="match status" value="1"/>
</dbReference>
<dbReference type="Proteomes" id="UP000000560">
    <property type="component" value="Chromosome III"/>
</dbReference>
<organism evidence="9 10">
    <name type="scientific">Emericella nidulans (strain FGSC A4 / ATCC 38163 / CBS 112.46 / NRRL 194 / M139)</name>
    <name type="common">Aspergillus nidulans</name>
    <dbReference type="NCBI Taxonomy" id="227321"/>
    <lineage>
        <taxon>Eukaryota</taxon>
        <taxon>Fungi</taxon>
        <taxon>Dikarya</taxon>
        <taxon>Ascomycota</taxon>
        <taxon>Pezizomycotina</taxon>
        <taxon>Eurotiomycetes</taxon>
        <taxon>Eurotiomycetidae</taxon>
        <taxon>Eurotiales</taxon>
        <taxon>Aspergillaceae</taxon>
        <taxon>Aspergillus</taxon>
        <taxon>Aspergillus subgen. Nidulantes</taxon>
    </lineage>
</organism>
<evidence type="ECO:0000259" key="7">
    <source>
        <dbReference type="PROSITE" id="PS51192"/>
    </source>
</evidence>
<feature type="domain" description="Helicase C-terminal" evidence="8">
    <location>
        <begin position="1126"/>
        <end position="1266"/>
    </location>
</feature>
<dbReference type="HOGENOM" id="CLU_001104_6_1_1"/>
<dbReference type="SUPFAM" id="SSF52540">
    <property type="entry name" value="P-loop containing nucleoside triphosphate hydrolases"/>
    <property type="match status" value="1"/>
</dbReference>
<name>Q5B2Y8_EMENI</name>
<evidence type="ECO:0000313" key="10">
    <source>
        <dbReference type="Proteomes" id="UP000000560"/>
    </source>
</evidence>
<dbReference type="InterPro" id="IPR001650">
    <property type="entry name" value="Helicase_C-like"/>
</dbReference>
<accession>C8V7Y0</accession>
<dbReference type="eggNOG" id="KOG0351">
    <property type="taxonomic scope" value="Eukaryota"/>
</dbReference>
<dbReference type="GeneID" id="2872891"/>
<feature type="region of interest" description="Disordered" evidence="6">
    <location>
        <begin position="1284"/>
        <end position="1344"/>
    </location>
</feature>
<evidence type="ECO:0000259" key="8">
    <source>
        <dbReference type="PROSITE" id="PS51194"/>
    </source>
</evidence>
<protein>
    <recommendedName>
        <fullName evidence="5">DNA 3'-5' helicase</fullName>
        <ecNumber evidence="5">5.6.2.4</ecNumber>
    </recommendedName>
</protein>
<keyword evidence="3" id="KW-0067">ATP-binding</keyword>
<feature type="domain" description="Helicase ATP-binding" evidence="7">
    <location>
        <begin position="925"/>
        <end position="1084"/>
    </location>
</feature>
<feature type="compositionally biased region" description="Polar residues" evidence="6">
    <location>
        <begin position="1329"/>
        <end position="1342"/>
    </location>
</feature>
<dbReference type="OrthoDB" id="5153301at2759"/>
<dbReference type="GO" id="GO:0009378">
    <property type="term" value="F:four-way junction helicase activity"/>
    <property type="evidence" value="ECO:0000318"/>
    <property type="project" value="GO_Central"/>
</dbReference>
<feature type="compositionally biased region" description="Basic and acidic residues" evidence="6">
    <location>
        <begin position="1292"/>
        <end position="1310"/>
    </location>
</feature>
<evidence type="ECO:0000256" key="2">
    <source>
        <dbReference type="ARBA" id="ARBA00022741"/>
    </source>
</evidence>
<dbReference type="Pfam" id="PF00271">
    <property type="entry name" value="Helicase_C"/>
    <property type="match status" value="1"/>
</dbReference>
<dbReference type="CDD" id="cd17920">
    <property type="entry name" value="DEXHc_RecQ"/>
    <property type="match status" value="1"/>
</dbReference>
<dbReference type="InterPro" id="IPR027417">
    <property type="entry name" value="P-loop_NTPase"/>
</dbReference>
<dbReference type="STRING" id="227321.Q5B2Y8"/>
<dbReference type="GO" id="GO:0005694">
    <property type="term" value="C:chromosome"/>
    <property type="evidence" value="ECO:0000318"/>
    <property type="project" value="GO_Central"/>
</dbReference>
<dbReference type="SMART" id="SM00490">
    <property type="entry name" value="HELICc"/>
    <property type="match status" value="1"/>
</dbReference>
<reference evidence="10" key="2">
    <citation type="journal article" date="2009" name="Fungal Genet. Biol.">
        <title>The 2008 update of the Aspergillus nidulans genome annotation: a community effort.</title>
        <authorList>
            <person name="Wortman J.R."/>
            <person name="Gilsenan J.M."/>
            <person name="Joardar V."/>
            <person name="Deegan J."/>
            <person name="Clutterbuck J."/>
            <person name="Andersen M.R."/>
            <person name="Archer D."/>
            <person name="Bencina M."/>
            <person name="Braus G."/>
            <person name="Coutinho P."/>
            <person name="von Dohren H."/>
            <person name="Doonan J."/>
            <person name="Driessen A.J."/>
            <person name="Durek P."/>
            <person name="Espeso E."/>
            <person name="Fekete E."/>
            <person name="Flipphi M."/>
            <person name="Estrada C.G."/>
            <person name="Geysens S."/>
            <person name="Goldman G."/>
            <person name="de Groot P.W."/>
            <person name="Hansen K."/>
            <person name="Harris S.D."/>
            <person name="Heinekamp T."/>
            <person name="Helmstaedt K."/>
            <person name="Henrissat B."/>
            <person name="Hofmann G."/>
            <person name="Homan T."/>
            <person name="Horio T."/>
            <person name="Horiuchi H."/>
            <person name="James S."/>
            <person name="Jones M."/>
            <person name="Karaffa L."/>
            <person name="Karanyi Z."/>
            <person name="Kato M."/>
            <person name="Keller N."/>
            <person name="Kelly D.E."/>
            <person name="Kiel J.A."/>
            <person name="Kim J.M."/>
            <person name="van der Klei I.J."/>
            <person name="Klis F.M."/>
            <person name="Kovalchuk A."/>
            <person name="Krasevec N."/>
            <person name="Kubicek C.P."/>
            <person name="Liu B."/>
            <person name="Maccabe A."/>
            <person name="Meyer V."/>
            <person name="Mirabito P."/>
            <person name="Miskei M."/>
            <person name="Mos M."/>
            <person name="Mullins J."/>
            <person name="Nelson D.R."/>
            <person name="Nielsen J."/>
            <person name="Oakley B.R."/>
            <person name="Osmani S.A."/>
            <person name="Pakula T."/>
            <person name="Paszewski A."/>
            <person name="Paulsen I."/>
            <person name="Pilsyk S."/>
            <person name="Pocsi I."/>
            <person name="Punt P.J."/>
            <person name="Ram A.F."/>
            <person name="Ren Q."/>
            <person name="Robellet X."/>
            <person name="Robson G."/>
            <person name="Seiboth B."/>
            <person name="van Solingen P."/>
            <person name="Specht T."/>
            <person name="Sun J."/>
            <person name="Taheri-Talesh N."/>
            <person name="Takeshita N."/>
            <person name="Ussery D."/>
            <person name="vanKuyk P.A."/>
            <person name="Visser H."/>
            <person name="van de Vondervoort P.J."/>
            <person name="de Vries R.P."/>
            <person name="Walton J."/>
            <person name="Xiang X."/>
            <person name="Xiong Y."/>
            <person name="Zeng A.P."/>
            <person name="Brandt B.W."/>
            <person name="Cornell M.J."/>
            <person name="van den Hondel C.A."/>
            <person name="Visser J."/>
            <person name="Oliver S.G."/>
            <person name="Turner G."/>
        </authorList>
    </citation>
    <scope>GENOME REANNOTATION</scope>
    <source>
        <strain evidence="10">FGSC A4 / ATCC 38163 / CBS 112.46 / NRRL 194 / M139</strain>
    </source>
</reference>
<dbReference type="SMART" id="SM00487">
    <property type="entry name" value="DEXDc"/>
    <property type="match status" value="1"/>
</dbReference>
<dbReference type="VEuPathDB" id="FungiDB:AN5092"/>
<dbReference type="InParanoid" id="Q5B2Y8"/>
<dbReference type="Pfam" id="PF00270">
    <property type="entry name" value="DEAD"/>
    <property type="match status" value="1"/>
</dbReference>
<dbReference type="RefSeq" id="XP_662696.1">
    <property type="nucleotide sequence ID" value="XM_657604.2"/>
</dbReference>
<accession>Q5B2Y8</accession>
<dbReference type="EMBL" id="BN001303">
    <property type="protein sequence ID" value="CBF76095.1"/>
    <property type="molecule type" value="Genomic_DNA"/>
</dbReference>
<feature type="compositionally biased region" description="Low complexity" evidence="6">
    <location>
        <begin position="1315"/>
        <end position="1324"/>
    </location>
</feature>
<sequence>MSHLLFETIPELQIMVCRQCKHGVHLIEVETHLYRKHFMTSLQIQPVLETVQQWTNLIRDPGAVEIPRALDHPLPILPVSTNGMQCRRDLDCPYIATNLNTMHNHWQQVHGWTQYKRRGRAKQSYHMVAWQQVFPTRKNSHLVHIRSCDPTPDEPPVPTTAHQQIAAEIKARAANNKQLATCRTAESDTLHDANPWLRMTRWARYLADVHFQDLLDVVTPPDCDENDATLHEQGDPVSQATQRVWDAMGQLARRSQRTVQHCGNGIHMTAASTMPNQIPHQPLRAYMDETSIAKHMRPWQQILLFIIRTQTEWPWRQKKPSYVMTARQQWTWQRLWQHACRSDKAGASPASRQSPDPMDDRLEAFVMTPLETACLDFCIELLNQKTKVHKYESPLVCAMAVLGRGEQGWRDADSYPLILSRVLKVARFLVVQKALWLDPQHWAIIQMWAAAAEQGSWMGEAADQELAWLFEDKGYAEASSPSSPSSPETVSASQGRTIGCIRSRSFQTGVDWMVQRFMVRGQHGPVKVLLDWRTYGLKVHYNTTAPGHVTWMGQERLLYKQMEFTIGQFRGFVHAGKTWLVDRISTEPAVARAFITQGAVSANKVQKYFQQVARFKEKLAVAVHLTSGAPARVPELLSIQHVNTDNNWRRNIFIKDSLVVFVTAYHKGFYASNDVKIIHRYLPREVGELVMWYLWLVLPFVRQLAVTWRQVMFSSTSQGSNASELPTHHSSYLWGPDVGTGREWSSERLREVLKRESETSISAQYPLNIANYRDIAIGISRRFLRASSVFPNNIQAEREQAMAALEADEDLDEMGNIADEQAGHSPHVAAMVYGRKSSKLAGSTTTRRLRFRASSTDWHRFLGFPDPLPVNTVLGKRANPWEEQAVDHQEQQQQQLAQTDMAQALQRMTGRPALQLRGVQAPALKAIQDGASPVVAIMPTGSGKSMLFMLPAYAAPGGCTIMVVPLLSLRADLMMRCQALGISCVSWESRRPPDEAAIVLVTPESTENPDFHTFLNRQRQMRRLDRIVIDECHVILNDQKDFQPAMARLGRLVSAQTQLVFLTAMLPPIEEARFLRRIKHQRSEVGIHRARTSRRNVAYRMVRPSLPRGVPRKPHQWLTQPNVRGFIQQRIQQAGDGQVIVYANIKSQVDAISCELGCEAYHSAVLDQTGVMQRFQSSQTRIIAATSALGMGIDIPDIRCVIHLGRPRTLLDYSQESGRAGRDGLASKAVIVHPQGWDDLDPWVDRVSDAEFEHIQAYMEVVEGVGCRRYVLDQYLDGTVDGYTRQQCQDQDPDKLPCDACRPDRQDERTPTPSPSLSPAASAAECNVDMSNRPNDPPNAQNRPVLLDLPRSAAVAPSFKALAPPAAVSTVPADGMTPAQYQHTTIRQQTATVQWGLDREFLEQEAWRWLHQYYICTVAGRDGNHELYNCRHPDSQTAKQWMVQLRSQIDYAPFRCYFQCGMPQSVCQGWQAGQECLWRGALISTIAGMLYGPHGAQVQSAWQRHLAGRMVEQRMVYAQKARRQVDAHVVDVQEVTSVAAFLGQATADRQGMEMQAAFCWLRRVCQECEAA</sequence>
<dbReference type="InterPro" id="IPR014001">
    <property type="entry name" value="Helicase_ATP-bd"/>
</dbReference>
<keyword evidence="10" id="KW-1185">Reference proteome</keyword>
<dbReference type="GO" id="GO:0000724">
    <property type="term" value="P:double-strand break repair via homologous recombination"/>
    <property type="evidence" value="ECO:0000318"/>
    <property type="project" value="GO_Central"/>
</dbReference>